<dbReference type="InterPro" id="IPR023214">
    <property type="entry name" value="HAD_sf"/>
</dbReference>
<evidence type="ECO:0000256" key="1">
    <source>
        <dbReference type="ARBA" id="ARBA00004127"/>
    </source>
</evidence>
<evidence type="ECO:0000313" key="8">
    <source>
        <dbReference type="Proteomes" id="UP000719766"/>
    </source>
</evidence>
<dbReference type="Pfam" id="PF00689">
    <property type="entry name" value="Cation_ATPase_C"/>
    <property type="match status" value="1"/>
</dbReference>
<feature type="transmembrane region" description="Helical" evidence="5">
    <location>
        <begin position="307"/>
        <end position="324"/>
    </location>
</feature>
<evidence type="ECO:0000256" key="5">
    <source>
        <dbReference type="SAM" id="Phobius"/>
    </source>
</evidence>
<sequence>MGTRLHRRGCSPTKTSSKTSPPPERQDKSLLAETLLELFNPHSISTTSTLRVLKIRNNVTPTLRQEFDLPVVSVGDLDPTFRSNGLGKEVTIMLAWSPNPDGLYEDFFPIVWNSGGNFSDVGDGSRVMAKFTGFGIVNLFSNSSRGLCIQSLCSIYMAGSIIMEGPVLPQLDELQMPEIVSRLQVLARSSPEDKKILTEKLCALREIVAVTGDGNHVGSLHERRSLEIPTVPDLHNITAVVITSVTAIASSSETLALSAVQMLWINIIMDTFTALALATDPASLVLLNWTSDKQMAPLFTVNMYKQILLQSVYQITVILLFHFHGTQILGFTETSGNDIIVQTLVFNAFVFAQIFNSVNLVALGFVSTYPSLSA</sequence>
<dbReference type="AlphaFoldDB" id="A0A9P7J3I1"/>
<keyword evidence="3" id="KW-0460">Magnesium</keyword>
<dbReference type="RefSeq" id="XP_041164752.1">
    <property type="nucleotide sequence ID" value="XM_041305910.1"/>
</dbReference>
<dbReference type="Gene3D" id="1.20.1110.10">
    <property type="entry name" value="Calcium-transporting ATPase, transmembrane domain"/>
    <property type="match status" value="1"/>
</dbReference>
<keyword evidence="5" id="KW-0472">Membrane</keyword>
<feature type="domain" description="Cation-transporting P-type ATPase C-terminal" evidence="6">
    <location>
        <begin position="255"/>
        <end position="360"/>
    </location>
</feature>
<dbReference type="PANTHER" id="PTHR24093:SF369">
    <property type="entry name" value="CALCIUM-TRANSPORTING ATPASE"/>
    <property type="match status" value="1"/>
</dbReference>
<comment type="subcellular location">
    <subcellularLocation>
        <location evidence="1">Endomembrane system</location>
        <topology evidence="1">Multi-pass membrane protein</topology>
    </subcellularLocation>
</comment>
<dbReference type="Gene3D" id="3.40.50.1000">
    <property type="entry name" value="HAD superfamily/HAD-like"/>
    <property type="match status" value="1"/>
</dbReference>
<feature type="region of interest" description="Disordered" evidence="4">
    <location>
        <begin position="1"/>
        <end position="26"/>
    </location>
</feature>
<gene>
    <name evidence="7" type="ORF">HD556DRAFT_1439006</name>
</gene>
<keyword evidence="2" id="KW-0479">Metal-binding</keyword>
<dbReference type="GO" id="GO:0006874">
    <property type="term" value="P:intracellular calcium ion homeostasis"/>
    <property type="evidence" value="ECO:0007669"/>
    <property type="project" value="TreeGrafter"/>
</dbReference>
<dbReference type="GeneID" id="64599674"/>
<organism evidence="7 8">
    <name type="scientific">Suillus plorans</name>
    <dbReference type="NCBI Taxonomy" id="116603"/>
    <lineage>
        <taxon>Eukaryota</taxon>
        <taxon>Fungi</taxon>
        <taxon>Dikarya</taxon>
        <taxon>Basidiomycota</taxon>
        <taxon>Agaricomycotina</taxon>
        <taxon>Agaricomycetes</taxon>
        <taxon>Agaricomycetidae</taxon>
        <taxon>Boletales</taxon>
        <taxon>Suillineae</taxon>
        <taxon>Suillaceae</taxon>
        <taxon>Suillus</taxon>
    </lineage>
</organism>
<accession>A0A9P7J3I1</accession>
<dbReference type="InterPro" id="IPR006068">
    <property type="entry name" value="ATPase_P-typ_cation-transptr_C"/>
</dbReference>
<dbReference type="GO" id="GO:0012505">
    <property type="term" value="C:endomembrane system"/>
    <property type="evidence" value="ECO:0007669"/>
    <property type="project" value="UniProtKB-SubCell"/>
</dbReference>
<comment type="caution">
    <text evidence="7">The sequence shown here is derived from an EMBL/GenBank/DDBJ whole genome shotgun (WGS) entry which is preliminary data.</text>
</comment>
<evidence type="ECO:0000313" key="7">
    <source>
        <dbReference type="EMBL" id="KAG1801010.1"/>
    </source>
</evidence>
<protein>
    <submittedName>
        <fullName evidence="7">Cation transporting ATPase</fullName>
    </submittedName>
</protein>
<dbReference type="EMBL" id="JABBWE010000008">
    <property type="protein sequence ID" value="KAG1801010.1"/>
    <property type="molecule type" value="Genomic_DNA"/>
</dbReference>
<reference evidence="7" key="1">
    <citation type="journal article" date="2020" name="New Phytol.">
        <title>Comparative genomics reveals dynamic genome evolution in host specialist ectomycorrhizal fungi.</title>
        <authorList>
            <person name="Lofgren L.A."/>
            <person name="Nguyen N.H."/>
            <person name="Vilgalys R."/>
            <person name="Ruytinx J."/>
            <person name="Liao H.L."/>
            <person name="Branco S."/>
            <person name="Kuo A."/>
            <person name="LaButti K."/>
            <person name="Lipzen A."/>
            <person name="Andreopoulos W."/>
            <person name="Pangilinan J."/>
            <person name="Riley R."/>
            <person name="Hundley H."/>
            <person name="Na H."/>
            <person name="Barry K."/>
            <person name="Grigoriev I.V."/>
            <person name="Stajich J.E."/>
            <person name="Kennedy P.G."/>
        </authorList>
    </citation>
    <scope>NUCLEOTIDE SEQUENCE</scope>
    <source>
        <strain evidence="7">S12</strain>
    </source>
</reference>
<dbReference type="GO" id="GO:0005886">
    <property type="term" value="C:plasma membrane"/>
    <property type="evidence" value="ECO:0007669"/>
    <property type="project" value="TreeGrafter"/>
</dbReference>
<name>A0A9P7J3I1_9AGAM</name>
<dbReference type="OrthoDB" id="3352408at2759"/>
<dbReference type="Proteomes" id="UP000719766">
    <property type="component" value="Unassembled WGS sequence"/>
</dbReference>
<keyword evidence="8" id="KW-1185">Reference proteome</keyword>
<dbReference type="InterPro" id="IPR023298">
    <property type="entry name" value="ATPase_P-typ_TM_dom_sf"/>
</dbReference>
<dbReference type="PANTHER" id="PTHR24093">
    <property type="entry name" value="CATION TRANSPORTING ATPASE"/>
    <property type="match status" value="1"/>
</dbReference>
<keyword evidence="5" id="KW-1133">Transmembrane helix</keyword>
<evidence type="ECO:0000256" key="2">
    <source>
        <dbReference type="ARBA" id="ARBA00022723"/>
    </source>
</evidence>
<feature type="transmembrane region" description="Helical" evidence="5">
    <location>
        <begin position="344"/>
        <end position="366"/>
    </location>
</feature>
<evidence type="ECO:0000256" key="4">
    <source>
        <dbReference type="SAM" id="MobiDB-lite"/>
    </source>
</evidence>
<keyword evidence="5" id="KW-0812">Transmembrane</keyword>
<dbReference type="GO" id="GO:0046872">
    <property type="term" value="F:metal ion binding"/>
    <property type="evidence" value="ECO:0007669"/>
    <property type="project" value="UniProtKB-KW"/>
</dbReference>
<dbReference type="SUPFAM" id="SSF81665">
    <property type="entry name" value="Calcium ATPase, transmembrane domain M"/>
    <property type="match status" value="1"/>
</dbReference>
<dbReference type="GO" id="GO:0005388">
    <property type="term" value="F:P-type calcium transporter activity"/>
    <property type="evidence" value="ECO:0007669"/>
    <property type="project" value="TreeGrafter"/>
</dbReference>
<proteinExistence type="predicted"/>
<evidence type="ECO:0000256" key="3">
    <source>
        <dbReference type="ARBA" id="ARBA00022842"/>
    </source>
</evidence>
<evidence type="ECO:0000259" key="6">
    <source>
        <dbReference type="Pfam" id="PF00689"/>
    </source>
</evidence>